<evidence type="ECO:0000313" key="4">
    <source>
        <dbReference type="EMBL" id="MFL9877245.1"/>
    </source>
</evidence>
<name>A0ABW8Z432_9BURK</name>
<protein>
    <submittedName>
        <fullName evidence="4">Dienelactone hydrolase family protein</fullName>
    </submittedName>
</protein>
<evidence type="ECO:0000313" key="5">
    <source>
        <dbReference type="Proteomes" id="UP001629214"/>
    </source>
</evidence>
<dbReference type="InterPro" id="IPR002925">
    <property type="entry name" value="Dienelactn_hydro"/>
</dbReference>
<dbReference type="Pfam" id="PF01738">
    <property type="entry name" value="DLH"/>
    <property type="match status" value="1"/>
</dbReference>
<dbReference type="Proteomes" id="UP001629214">
    <property type="component" value="Unassembled WGS sequence"/>
</dbReference>
<accession>A0ABW8Z432</accession>
<proteinExistence type="predicted"/>
<organism evidence="4 5">
    <name type="scientific">Herbaspirillum rhizosphaerae</name>
    <dbReference type="NCBI Taxonomy" id="346179"/>
    <lineage>
        <taxon>Bacteria</taxon>
        <taxon>Pseudomonadati</taxon>
        <taxon>Pseudomonadota</taxon>
        <taxon>Betaproteobacteria</taxon>
        <taxon>Burkholderiales</taxon>
        <taxon>Oxalobacteraceae</taxon>
        <taxon>Herbaspirillum</taxon>
    </lineage>
</organism>
<dbReference type="SUPFAM" id="SSF53474">
    <property type="entry name" value="alpha/beta-Hydrolases"/>
    <property type="match status" value="1"/>
</dbReference>
<keyword evidence="1 4" id="KW-0378">Hydrolase</keyword>
<reference evidence="4 5" key="1">
    <citation type="journal article" date="2024" name="Chem. Sci.">
        <title>Discovery of megapolipeptins by genome mining of a Burkholderiales bacteria collection.</title>
        <authorList>
            <person name="Paulo B.S."/>
            <person name="Recchia M.J.J."/>
            <person name="Lee S."/>
            <person name="Fergusson C.H."/>
            <person name="Romanowski S.B."/>
            <person name="Hernandez A."/>
            <person name="Krull N."/>
            <person name="Liu D.Y."/>
            <person name="Cavanagh H."/>
            <person name="Bos A."/>
            <person name="Gray C.A."/>
            <person name="Murphy B.T."/>
            <person name="Linington R.G."/>
            <person name="Eustaquio A.S."/>
        </authorList>
    </citation>
    <scope>NUCLEOTIDE SEQUENCE [LARGE SCALE GENOMIC DNA]</scope>
    <source>
        <strain evidence="4 5">RL21-008-BIB-B</strain>
    </source>
</reference>
<dbReference type="PANTHER" id="PTHR22946:SF9">
    <property type="entry name" value="POLYKETIDE TRANSFERASE AF380"/>
    <property type="match status" value="1"/>
</dbReference>
<evidence type="ECO:0000259" key="3">
    <source>
        <dbReference type="Pfam" id="PF01738"/>
    </source>
</evidence>
<dbReference type="EMBL" id="JAQQFR010000002">
    <property type="protein sequence ID" value="MFL9877245.1"/>
    <property type="molecule type" value="Genomic_DNA"/>
</dbReference>
<dbReference type="Gene3D" id="3.40.50.1820">
    <property type="entry name" value="alpha/beta hydrolase"/>
    <property type="match status" value="1"/>
</dbReference>
<evidence type="ECO:0000256" key="2">
    <source>
        <dbReference type="SAM" id="SignalP"/>
    </source>
</evidence>
<sequence length="316" mass="34181">MRTWGKTIASLCLAGLCAPLAAITATVAVAAAPAAKAPPPLPPLRTERVFLTSVESPGGKATALFGFWFKGKGKSDKKPTIIAMHGCGGLYSSVNKEKIEFTPRHIAMARALTDAGYNVLFPDSFTPRGRRSICQETLAQREASSANRRYDVQIAMRWLATQDDVDYARIGMVGWSHGATTMLAALNLAQTDVAVRKVQPKAAVAFYPTCTPYAGSRTPYKPAAPMLILMGENDDWTPPEACESLEKKTEGSDTGITLRLYPDTYHDFDAPGLPIHVRMDIPGVGKRGEGVTSGGNADSRAEAYREMLKFLKDKLE</sequence>
<gene>
    <name evidence="4" type="ORF">PQR63_02530</name>
</gene>
<keyword evidence="2" id="KW-0732">Signal</keyword>
<feature type="signal peptide" evidence="2">
    <location>
        <begin position="1"/>
        <end position="30"/>
    </location>
</feature>
<dbReference type="GO" id="GO:0016787">
    <property type="term" value="F:hydrolase activity"/>
    <property type="evidence" value="ECO:0007669"/>
    <property type="project" value="UniProtKB-KW"/>
</dbReference>
<keyword evidence="5" id="KW-1185">Reference proteome</keyword>
<dbReference type="PANTHER" id="PTHR22946">
    <property type="entry name" value="DIENELACTONE HYDROLASE DOMAIN-CONTAINING PROTEIN-RELATED"/>
    <property type="match status" value="1"/>
</dbReference>
<dbReference type="RefSeq" id="WP_408165400.1">
    <property type="nucleotide sequence ID" value="NZ_JAQQFR010000002.1"/>
</dbReference>
<dbReference type="InterPro" id="IPR050261">
    <property type="entry name" value="FrsA_esterase"/>
</dbReference>
<evidence type="ECO:0000256" key="1">
    <source>
        <dbReference type="ARBA" id="ARBA00022801"/>
    </source>
</evidence>
<comment type="caution">
    <text evidence="4">The sequence shown here is derived from an EMBL/GenBank/DDBJ whole genome shotgun (WGS) entry which is preliminary data.</text>
</comment>
<feature type="domain" description="Dienelactone hydrolase" evidence="3">
    <location>
        <begin position="77"/>
        <end position="313"/>
    </location>
</feature>
<dbReference type="InterPro" id="IPR029058">
    <property type="entry name" value="AB_hydrolase_fold"/>
</dbReference>
<feature type="chain" id="PRO_5046245552" evidence="2">
    <location>
        <begin position="31"/>
        <end position="316"/>
    </location>
</feature>